<dbReference type="RefSeq" id="WP_074977982.1">
    <property type="nucleotide sequence ID" value="NZ_FPAG01000004.1"/>
</dbReference>
<dbReference type="AlphaFoldDB" id="A0A1I6SA86"/>
<name>A0A1I6SA86_9FLAO</name>
<sequence length="127" mass="13653">MLKAIALGKIGDDGTVLKATPGISISTSISPGNIFNGGDIGYTVTLPPGLVDDDDYVVQLTAENYGEDGPDYVITSIASRNQSANGFEVIIWADRIQTMMNPGYSIKPVRSNWHFVIYDIKNGAKKS</sequence>
<reference evidence="1 2" key="1">
    <citation type="submission" date="2016-10" db="EMBL/GenBank/DDBJ databases">
        <authorList>
            <person name="de Groot N.N."/>
        </authorList>
    </citation>
    <scope>NUCLEOTIDE SEQUENCE [LARGE SCALE GENOMIC DNA]</scope>
    <source>
        <strain evidence="1 2">CGMCC 1.6114</strain>
    </source>
</reference>
<organism evidence="1 2">
    <name type="scientific">Zhouia amylolytica</name>
    <dbReference type="NCBI Taxonomy" id="376730"/>
    <lineage>
        <taxon>Bacteria</taxon>
        <taxon>Pseudomonadati</taxon>
        <taxon>Bacteroidota</taxon>
        <taxon>Flavobacteriia</taxon>
        <taxon>Flavobacteriales</taxon>
        <taxon>Flavobacteriaceae</taxon>
        <taxon>Zhouia</taxon>
    </lineage>
</organism>
<evidence type="ECO:0000313" key="2">
    <source>
        <dbReference type="Proteomes" id="UP000183209"/>
    </source>
</evidence>
<gene>
    <name evidence="1" type="ORF">SAMN04487906_1497</name>
</gene>
<evidence type="ECO:0000313" key="1">
    <source>
        <dbReference type="EMBL" id="SFS73885.1"/>
    </source>
</evidence>
<accession>A0A1I6SA86</accession>
<dbReference type="Proteomes" id="UP000183209">
    <property type="component" value="Unassembled WGS sequence"/>
</dbReference>
<protein>
    <submittedName>
        <fullName evidence="1">Uncharacterized protein</fullName>
    </submittedName>
</protein>
<dbReference type="EMBL" id="FPAG01000004">
    <property type="protein sequence ID" value="SFS73885.1"/>
    <property type="molecule type" value="Genomic_DNA"/>
</dbReference>
<proteinExistence type="predicted"/>